<protein>
    <submittedName>
        <fullName evidence="1">Uncharacterized protein</fullName>
    </submittedName>
</protein>
<accession>A0A6H1ZMI1</accession>
<evidence type="ECO:0000313" key="2">
    <source>
        <dbReference type="EMBL" id="QJH98773.1"/>
    </source>
</evidence>
<gene>
    <name evidence="1" type="ORF">TM448A01146_0035</name>
    <name evidence="2" type="ORF">TM448B01392_0034</name>
</gene>
<name>A0A6H1ZMI1_9ZZZZ</name>
<dbReference type="AlphaFoldDB" id="A0A6H1ZMI1"/>
<organism evidence="1">
    <name type="scientific">viral metagenome</name>
    <dbReference type="NCBI Taxonomy" id="1070528"/>
    <lineage>
        <taxon>unclassified sequences</taxon>
        <taxon>metagenomes</taxon>
        <taxon>organismal metagenomes</taxon>
    </lineage>
</organism>
<reference evidence="1" key="1">
    <citation type="submission" date="2020-03" db="EMBL/GenBank/DDBJ databases">
        <title>The deep terrestrial virosphere.</title>
        <authorList>
            <person name="Holmfeldt K."/>
            <person name="Nilsson E."/>
            <person name="Simone D."/>
            <person name="Lopez-Fernandez M."/>
            <person name="Wu X."/>
            <person name="de Brujin I."/>
            <person name="Lundin D."/>
            <person name="Andersson A."/>
            <person name="Bertilsson S."/>
            <person name="Dopson M."/>
        </authorList>
    </citation>
    <scope>NUCLEOTIDE SEQUENCE</scope>
    <source>
        <strain evidence="1">TM448A01146</strain>
        <strain evidence="2">TM448B01392</strain>
    </source>
</reference>
<evidence type="ECO:0000313" key="1">
    <source>
        <dbReference type="EMBL" id="QJA48764.1"/>
    </source>
</evidence>
<dbReference type="EMBL" id="MT144751">
    <property type="protein sequence ID" value="QJH98773.1"/>
    <property type="molecule type" value="Genomic_DNA"/>
</dbReference>
<sequence>MPVLRVRVNGRELDLTKERVDVEFGEVRVAFYRAPRKSERGVQAKYDTKPKDVCLTEEEKQEIKQKWEESAGKGN</sequence>
<dbReference type="EMBL" id="MT144101">
    <property type="protein sequence ID" value="QJA48764.1"/>
    <property type="molecule type" value="Genomic_DNA"/>
</dbReference>
<proteinExistence type="predicted"/>